<evidence type="ECO:0000313" key="5">
    <source>
        <dbReference type="Proteomes" id="UP000599523"/>
    </source>
</evidence>
<dbReference type="Pfam" id="PF01464">
    <property type="entry name" value="SLT"/>
    <property type="match status" value="1"/>
</dbReference>
<reference evidence="4" key="1">
    <citation type="submission" date="2019-12" db="EMBL/GenBank/DDBJ databases">
        <title>Comparative genomics gives insights into the taxonomy of the Azoarcus-Aromatoleum group and reveals separate origins of nif in the plant-associated Azoarcus and non-plant-associated Aromatoleum sub-groups.</title>
        <authorList>
            <person name="Lafos M."/>
            <person name="Maluk M."/>
            <person name="Batista M."/>
            <person name="Junghare M."/>
            <person name="Carmona M."/>
            <person name="Faoro H."/>
            <person name="Cruz L.M."/>
            <person name="Battistoni F."/>
            <person name="De Souza E."/>
            <person name="Pedrosa F."/>
            <person name="Chen W.-M."/>
            <person name="Poole P.S."/>
            <person name="Dixon R.A."/>
            <person name="James E.K."/>
        </authorList>
    </citation>
    <scope>NUCLEOTIDE SEQUENCE</scope>
    <source>
        <strain evidence="4">NSC3</strain>
    </source>
</reference>
<gene>
    <name evidence="4" type="ORF">GPA21_00075</name>
</gene>
<feature type="signal peptide" evidence="2">
    <location>
        <begin position="1"/>
        <end position="28"/>
    </location>
</feature>
<feature type="domain" description="Transglycosylase SLT" evidence="3">
    <location>
        <begin position="93"/>
        <end position="185"/>
    </location>
</feature>
<name>A0A972FA27_9RHOO</name>
<evidence type="ECO:0000256" key="2">
    <source>
        <dbReference type="SAM" id="SignalP"/>
    </source>
</evidence>
<accession>A0A972FA27</accession>
<dbReference type="Gene3D" id="1.10.530.10">
    <property type="match status" value="1"/>
</dbReference>
<dbReference type="PROSITE" id="PS51257">
    <property type="entry name" value="PROKAR_LIPOPROTEIN"/>
    <property type="match status" value="1"/>
</dbReference>
<dbReference type="Proteomes" id="UP000599523">
    <property type="component" value="Unassembled WGS sequence"/>
</dbReference>
<dbReference type="CDD" id="cd00254">
    <property type="entry name" value="LT-like"/>
    <property type="match status" value="1"/>
</dbReference>
<dbReference type="InterPro" id="IPR008258">
    <property type="entry name" value="Transglycosylase_SLT_dom_1"/>
</dbReference>
<comment type="caution">
    <text evidence="4">The sequence shown here is derived from an EMBL/GenBank/DDBJ whole genome shotgun (WGS) entry which is preliminary data.</text>
</comment>
<dbReference type="SUPFAM" id="SSF53955">
    <property type="entry name" value="Lysozyme-like"/>
    <property type="match status" value="1"/>
</dbReference>
<dbReference type="InterPro" id="IPR023346">
    <property type="entry name" value="Lysozyme-like_dom_sf"/>
</dbReference>
<dbReference type="RefSeq" id="WP_168986166.1">
    <property type="nucleotide sequence ID" value="NZ_CAWPHM010000111.1"/>
</dbReference>
<organism evidence="4 5">
    <name type="scientific">Azoarcus taiwanensis</name>
    <dbReference type="NCBI Taxonomy" id="666964"/>
    <lineage>
        <taxon>Bacteria</taxon>
        <taxon>Pseudomonadati</taxon>
        <taxon>Pseudomonadota</taxon>
        <taxon>Betaproteobacteria</taxon>
        <taxon>Rhodocyclales</taxon>
        <taxon>Zoogloeaceae</taxon>
        <taxon>Azoarcus</taxon>
    </lineage>
</organism>
<dbReference type="EMBL" id="WTVM01000001">
    <property type="protein sequence ID" value="NMG01368.1"/>
    <property type="molecule type" value="Genomic_DNA"/>
</dbReference>
<protein>
    <submittedName>
        <fullName evidence="4">Transglycosylase SLT domain-containing protein</fullName>
    </submittedName>
</protein>
<sequence>MSLGRIPRRVTGILAVAIGCSMALPAMAGPQQYEPMSASVRAALHAAVSDRGVPELLIEDEIERERWLTTMSERLRRWVPDERYREELLVTIHYEATRAGLDPQLVLAVIQVESAFRKYAISSAGARGYMQIMPFWVDVIGRPDDNLFHMRTNLRYGSIILRHYLDIEKGDLFRALGRYNGSLGRATYPNLVRTAWEGNWIYPTLQLAADDNVDTRAPN</sequence>
<comment type="similarity">
    <text evidence="1">Belongs to the transglycosylase Slt family.</text>
</comment>
<proteinExistence type="inferred from homology"/>
<feature type="chain" id="PRO_5037169094" evidence="2">
    <location>
        <begin position="29"/>
        <end position="219"/>
    </location>
</feature>
<evidence type="ECO:0000259" key="3">
    <source>
        <dbReference type="Pfam" id="PF01464"/>
    </source>
</evidence>
<dbReference type="PANTHER" id="PTHR37423">
    <property type="entry name" value="SOLUBLE LYTIC MUREIN TRANSGLYCOSYLASE-RELATED"/>
    <property type="match status" value="1"/>
</dbReference>
<keyword evidence="5" id="KW-1185">Reference proteome</keyword>
<evidence type="ECO:0000313" key="4">
    <source>
        <dbReference type="EMBL" id="NMG01368.1"/>
    </source>
</evidence>
<keyword evidence="2" id="KW-0732">Signal</keyword>
<dbReference type="PANTHER" id="PTHR37423:SF2">
    <property type="entry name" value="MEMBRANE-BOUND LYTIC MUREIN TRANSGLYCOSYLASE C"/>
    <property type="match status" value="1"/>
</dbReference>
<dbReference type="AlphaFoldDB" id="A0A972FA27"/>
<evidence type="ECO:0000256" key="1">
    <source>
        <dbReference type="ARBA" id="ARBA00007734"/>
    </source>
</evidence>